<dbReference type="InterPro" id="IPR006860">
    <property type="entry name" value="FecR"/>
</dbReference>
<name>A0A832I0K4_UNCEI</name>
<comment type="caution">
    <text evidence="2">The sequence shown here is derived from an EMBL/GenBank/DDBJ whole genome shotgun (WGS) entry which is preliminary data.</text>
</comment>
<protein>
    <recommendedName>
        <fullName evidence="1">FecR protein domain-containing protein</fullName>
    </recommendedName>
</protein>
<dbReference type="InterPro" id="IPR012373">
    <property type="entry name" value="Ferrdict_sens_TM"/>
</dbReference>
<sequence length="355" mass="37461">MNDDYLWTGRGEPDPDVARLERALGRYAHAAAPPDLERLARAAAAAEAARPRGAAGWLARAFGGASRRPALAWAAACALLVTVAAVTREAARPSAPAWTVARLEGAPRAGGARLAGAGRLAVGEWLETDAASRARLEVGTIGTVTLEPGSRLRLVRAAEDDHRLALERGAIEAFIVAPPRRFAVETPSALAVDLGCAYRLEVDRGGGALVRVLSGWVSFEGRGREAVVPAGASCRTWPGRGPGIPWVEEADAAFVAALAALDEAADAAARRGALRAALERSRPADALSLWHLLARFEGEERAAVYARLAALAPPPAGVTREAVLRGERAALDAWWNALGYGDVEWWRLWQGDPPA</sequence>
<evidence type="ECO:0000313" key="2">
    <source>
        <dbReference type="EMBL" id="HGZ42436.1"/>
    </source>
</evidence>
<dbReference type="GO" id="GO:0016989">
    <property type="term" value="F:sigma factor antagonist activity"/>
    <property type="evidence" value="ECO:0007669"/>
    <property type="project" value="TreeGrafter"/>
</dbReference>
<accession>A0A832I0K4</accession>
<gene>
    <name evidence="2" type="ORF">ENR23_03235</name>
</gene>
<dbReference type="PANTHER" id="PTHR30273">
    <property type="entry name" value="PERIPLASMIC SIGNAL SENSOR AND SIGMA FACTOR ACTIVATOR FECR-RELATED"/>
    <property type="match status" value="1"/>
</dbReference>
<reference evidence="2" key="1">
    <citation type="journal article" date="2020" name="mSystems">
        <title>Genome- and Community-Level Interaction Insights into Carbon Utilization and Element Cycling Functions of Hydrothermarchaeota in Hydrothermal Sediment.</title>
        <authorList>
            <person name="Zhou Z."/>
            <person name="Liu Y."/>
            <person name="Xu W."/>
            <person name="Pan J."/>
            <person name="Luo Z.H."/>
            <person name="Li M."/>
        </authorList>
    </citation>
    <scope>NUCLEOTIDE SEQUENCE [LARGE SCALE GENOMIC DNA]</scope>
    <source>
        <strain evidence="2">SpSt-381</strain>
    </source>
</reference>
<dbReference type="Pfam" id="PF04773">
    <property type="entry name" value="FecR"/>
    <property type="match status" value="1"/>
</dbReference>
<dbReference type="AlphaFoldDB" id="A0A832I0K4"/>
<dbReference type="PANTHER" id="PTHR30273:SF2">
    <property type="entry name" value="PROTEIN FECR"/>
    <property type="match status" value="1"/>
</dbReference>
<organism evidence="2">
    <name type="scientific">Eiseniibacteriota bacterium</name>
    <dbReference type="NCBI Taxonomy" id="2212470"/>
    <lineage>
        <taxon>Bacteria</taxon>
        <taxon>Candidatus Eiseniibacteriota</taxon>
    </lineage>
</organism>
<dbReference type="EMBL" id="DSQF01000004">
    <property type="protein sequence ID" value="HGZ42436.1"/>
    <property type="molecule type" value="Genomic_DNA"/>
</dbReference>
<proteinExistence type="predicted"/>
<dbReference type="Gene3D" id="2.60.120.1440">
    <property type="match status" value="1"/>
</dbReference>
<feature type="domain" description="FecR protein" evidence="1">
    <location>
        <begin position="126"/>
        <end position="217"/>
    </location>
</feature>
<evidence type="ECO:0000259" key="1">
    <source>
        <dbReference type="Pfam" id="PF04773"/>
    </source>
</evidence>